<evidence type="ECO:0008006" key="4">
    <source>
        <dbReference type="Google" id="ProtNLM"/>
    </source>
</evidence>
<dbReference type="Pfam" id="PF04020">
    <property type="entry name" value="Phage_holin_4_2"/>
    <property type="match status" value="1"/>
</dbReference>
<comment type="caution">
    <text evidence="2">The sequence shown here is derived from an EMBL/GenBank/DDBJ whole genome shotgun (WGS) entry which is preliminary data.</text>
</comment>
<gene>
    <name evidence="2" type="ORF">UT64_C0049G0003</name>
</gene>
<keyword evidence="1" id="KW-0812">Transmembrane</keyword>
<reference evidence="2 3" key="1">
    <citation type="journal article" date="2015" name="Nature">
        <title>rRNA introns, odd ribosomes, and small enigmatic genomes across a large radiation of phyla.</title>
        <authorList>
            <person name="Brown C.T."/>
            <person name="Hug L.A."/>
            <person name="Thomas B.C."/>
            <person name="Sharon I."/>
            <person name="Castelle C.J."/>
            <person name="Singh A."/>
            <person name="Wilkins M.J."/>
            <person name="Williams K.H."/>
            <person name="Banfield J.F."/>
        </authorList>
    </citation>
    <scope>NUCLEOTIDE SEQUENCE [LARGE SCALE GENOMIC DNA]</scope>
</reference>
<dbReference type="Proteomes" id="UP000034137">
    <property type="component" value="Unassembled WGS sequence"/>
</dbReference>
<feature type="transmembrane region" description="Helical" evidence="1">
    <location>
        <begin position="84"/>
        <end position="104"/>
    </location>
</feature>
<dbReference type="PANTHER" id="PTHR37309:SF1">
    <property type="entry name" value="SLR0284 PROTEIN"/>
    <property type="match status" value="1"/>
</dbReference>
<feature type="transmembrane region" description="Helical" evidence="1">
    <location>
        <begin position="28"/>
        <end position="48"/>
    </location>
</feature>
<evidence type="ECO:0000313" key="2">
    <source>
        <dbReference type="EMBL" id="KKR31829.1"/>
    </source>
</evidence>
<dbReference type="AlphaFoldDB" id="A0A0G0PUI5"/>
<protein>
    <recommendedName>
        <fullName evidence="4">Integral membrane protein</fullName>
    </recommendedName>
</protein>
<evidence type="ECO:0000313" key="3">
    <source>
        <dbReference type="Proteomes" id="UP000034137"/>
    </source>
</evidence>
<feature type="transmembrane region" description="Helical" evidence="1">
    <location>
        <begin position="55"/>
        <end position="78"/>
    </location>
</feature>
<dbReference type="EMBL" id="LBXO01000049">
    <property type="protein sequence ID" value="KKR31829.1"/>
    <property type="molecule type" value="Genomic_DNA"/>
</dbReference>
<proteinExistence type="predicted"/>
<keyword evidence="1" id="KW-1133">Transmembrane helix</keyword>
<dbReference type="PANTHER" id="PTHR37309">
    <property type="entry name" value="SLR0284 PROTEIN"/>
    <property type="match status" value="1"/>
</dbReference>
<keyword evidence="1" id="KW-0472">Membrane</keyword>
<organism evidence="2 3">
    <name type="scientific">Candidatus Falkowbacteria bacterium GW2011_GWF2_39_8</name>
    <dbReference type="NCBI Taxonomy" id="1618642"/>
    <lineage>
        <taxon>Bacteria</taxon>
        <taxon>Candidatus Falkowiibacteriota</taxon>
    </lineage>
</organism>
<name>A0A0G0PUI5_9BACT</name>
<sequence>MLVKWLILTASILGASYLIPGVEVSGLWPALILAIVIGIINLIIRPILIIITLPINILTLGLFTFVINALLILLASSIVKGFEVGGFFNALLFSIIVSFFNFILSKLLDPIN</sequence>
<evidence type="ECO:0000256" key="1">
    <source>
        <dbReference type="SAM" id="Phobius"/>
    </source>
</evidence>
<dbReference type="InterPro" id="IPR007165">
    <property type="entry name" value="Phage_holin_4_2"/>
</dbReference>
<accession>A0A0G0PUI5</accession>